<dbReference type="Proteomes" id="UP000680656">
    <property type="component" value="Chromosome"/>
</dbReference>
<keyword evidence="2" id="KW-1185">Reference proteome</keyword>
<evidence type="ECO:0000313" key="1">
    <source>
        <dbReference type="EMBL" id="QVV88389.1"/>
    </source>
</evidence>
<evidence type="ECO:0000313" key="2">
    <source>
        <dbReference type="Proteomes" id="UP000680656"/>
    </source>
</evidence>
<dbReference type="AlphaFoldDB" id="A0A8E7B023"/>
<proteinExistence type="predicted"/>
<protein>
    <submittedName>
        <fullName evidence="1">Uncharacterized protein</fullName>
    </submittedName>
</protein>
<reference evidence="1 2" key="1">
    <citation type="submission" date="2021-05" db="EMBL/GenBank/DDBJ databases">
        <title>A novel Methanospirillum isolate from a pyrite-forming mixed culture.</title>
        <authorList>
            <person name="Bunk B."/>
            <person name="Sproer C."/>
            <person name="Spring S."/>
            <person name="Pester M."/>
        </authorList>
    </citation>
    <scope>NUCLEOTIDE SEQUENCE [LARGE SCALE GENOMIC DNA]</scope>
    <source>
        <strain evidence="1 2">J.3.6.1-F.2.7.3</strain>
    </source>
</reference>
<name>A0A8E7B023_9EURY</name>
<gene>
    <name evidence="1" type="ORF">KHC33_13815</name>
</gene>
<dbReference type="KEGG" id="mrtj:KHC33_13815"/>
<sequence>MRGEFIGVWSEMWQYIWLPLIDEPLENGGEYIEEDIFCDLYRNIAGNPKRPGALKKTPSVEILADIIDDMLQSREAFENIKAEELSGELSIVNFLESVYDILDEFGGEDLTNRYFNLLAAFIEKFSLRYDLRRSCTLCPTLPGIFSSLFHDLCEMTSSDPILDKLMKAYENALRDLRYGCTEDRIQTCFIKQTNLLEAIGKRNDGVTKSELGQICKQINTWPHPGVNNAIGNLYGFTSSCPGIRHGTGIIGRDIDMRDLIAISILFTGFTPYLSEQLNPDHIYQRP</sequence>
<dbReference type="RefSeq" id="WP_214419199.1">
    <property type="nucleotide sequence ID" value="NZ_CP075546.1"/>
</dbReference>
<dbReference type="EMBL" id="CP075546">
    <property type="protein sequence ID" value="QVV88389.1"/>
    <property type="molecule type" value="Genomic_DNA"/>
</dbReference>
<organism evidence="1 2">
    <name type="scientific">Methanospirillum purgamenti</name>
    <dbReference type="NCBI Taxonomy" id="2834276"/>
    <lineage>
        <taxon>Archaea</taxon>
        <taxon>Methanobacteriati</taxon>
        <taxon>Methanobacteriota</taxon>
        <taxon>Stenosarchaea group</taxon>
        <taxon>Methanomicrobia</taxon>
        <taxon>Methanomicrobiales</taxon>
        <taxon>Methanospirillaceae</taxon>
        <taxon>Methanospirillum</taxon>
    </lineage>
</organism>
<dbReference type="GeneID" id="65098281"/>
<accession>A0A8E7B023</accession>